<evidence type="ECO:0000313" key="1">
    <source>
        <dbReference type="EMBL" id="KAJ9071391.1"/>
    </source>
</evidence>
<dbReference type="EMBL" id="QTSX02003243">
    <property type="protein sequence ID" value="KAJ9071391.1"/>
    <property type="molecule type" value="Genomic_DNA"/>
</dbReference>
<name>A0ACC2TAD6_9FUNG</name>
<dbReference type="Proteomes" id="UP001165960">
    <property type="component" value="Unassembled WGS sequence"/>
</dbReference>
<gene>
    <name evidence="1" type="ORF">DSO57_1037461</name>
</gene>
<proteinExistence type="predicted"/>
<keyword evidence="2" id="KW-1185">Reference proteome</keyword>
<comment type="caution">
    <text evidence="1">The sequence shown here is derived from an EMBL/GenBank/DDBJ whole genome shotgun (WGS) entry which is preliminary data.</text>
</comment>
<sequence length="129" mass="14215">MSIPGKKWHVTSQPTKMHSQAKNQIPIKSTCRSNISAGRQSNFLLPLINQPLHIVIIDNFPPLETQVQEWDLNPGHDYLRAACPKDQEANHPPFFGSESSQAQAANASQDEDTSKDLATMAPSKGQKIA</sequence>
<organism evidence="1 2">
    <name type="scientific">Entomophthora muscae</name>
    <dbReference type="NCBI Taxonomy" id="34485"/>
    <lineage>
        <taxon>Eukaryota</taxon>
        <taxon>Fungi</taxon>
        <taxon>Fungi incertae sedis</taxon>
        <taxon>Zoopagomycota</taxon>
        <taxon>Entomophthoromycotina</taxon>
        <taxon>Entomophthoromycetes</taxon>
        <taxon>Entomophthorales</taxon>
        <taxon>Entomophthoraceae</taxon>
        <taxon>Entomophthora</taxon>
    </lineage>
</organism>
<evidence type="ECO:0000313" key="2">
    <source>
        <dbReference type="Proteomes" id="UP001165960"/>
    </source>
</evidence>
<reference evidence="1" key="1">
    <citation type="submission" date="2022-04" db="EMBL/GenBank/DDBJ databases">
        <title>Genome of the entomopathogenic fungus Entomophthora muscae.</title>
        <authorList>
            <person name="Elya C."/>
            <person name="Lovett B.R."/>
            <person name="Lee E."/>
            <person name="Macias A.M."/>
            <person name="Hajek A.E."/>
            <person name="De Bivort B.L."/>
            <person name="Kasson M.T."/>
            <person name="De Fine Licht H.H."/>
            <person name="Stajich J.E."/>
        </authorList>
    </citation>
    <scope>NUCLEOTIDE SEQUENCE</scope>
    <source>
        <strain evidence="1">Berkeley</strain>
    </source>
</reference>
<protein>
    <submittedName>
        <fullName evidence="1">Uncharacterized protein</fullName>
    </submittedName>
</protein>
<accession>A0ACC2TAD6</accession>